<evidence type="ECO:0000259" key="21">
    <source>
        <dbReference type="PROSITE" id="PS50908"/>
    </source>
</evidence>
<comment type="caution">
    <text evidence="23">The sequence shown here is derived from an EMBL/GenBank/DDBJ whole genome shotgun (WGS) entry which is preliminary data.</text>
</comment>
<dbReference type="InterPro" id="IPR002867">
    <property type="entry name" value="IBR_dom"/>
</dbReference>
<dbReference type="PANTHER" id="PTHR11685">
    <property type="entry name" value="RBR FAMILY RING FINGER AND IBR DOMAIN-CONTAINING"/>
    <property type="match status" value="1"/>
</dbReference>
<evidence type="ECO:0000256" key="12">
    <source>
        <dbReference type="ARBA" id="ARBA00022833"/>
    </source>
</evidence>
<keyword evidence="24" id="KW-1185">Reference proteome</keyword>
<gene>
    <name evidence="23" type="ORF">NDU88_005473</name>
</gene>
<keyword evidence="9" id="KW-0677">Repeat</keyword>
<evidence type="ECO:0000256" key="11">
    <source>
        <dbReference type="ARBA" id="ARBA00022786"/>
    </source>
</evidence>
<comment type="catalytic activity">
    <reaction evidence="1">
        <text>[E2 ubiquitin-conjugating enzyme]-S-ubiquitinyl-L-cysteine + [acceptor protein]-L-lysine = [E2 ubiquitin-conjugating enzyme]-L-cysteine + [acceptor protein]-N(6)-ubiquitinyl-L-lysine.</text>
        <dbReference type="EC" id="2.3.2.31"/>
    </reaction>
</comment>
<dbReference type="PROSITE" id="PS00518">
    <property type="entry name" value="ZF_RING_1"/>
    <property type="match status" value="1"/>
</dbReference>
<dbReference type="InterPro" id="IPR006575">
    <property type="entry name" value="RWD_dom"/>
</dbReference>
<proteinExistence type="inferred from homology"/>
<comment type="subcellular location">
    <subcellularLocation>
        <location evidence="3">Cytoplasm</location>
    </subcellularLocation>
    <subcellularLocation>
        <location evidence="2">Nucleus</location>
    </subcellularLocation>
</comment>
<evidence type="ECO:0000259" key="20">
    <source>
        <dbReference type="PROSITE" id="PS50089"/>
    </source>
</evidence>
<comment type="pathway">
    <text evidence="4">Protein modification; protein ubiquitination.</text>
</comment>
<dbReference type="SUPFAM" id="SSF54495">
    <property type="entry name" value="UBC-like"/>
    <property type="match status" value="1"/>
</dbReference>
<dbReference type="InterPro" id="IPR013083">
    <property type="entry name" value="Znf_RING/FYVE/PHD"/>
</dbReference>
<dbReference type="EC" id="2.3.2.31" evidence="5"/>
<evidence type="ECO:0000256" key="14">
    <source>
        <dbReference type="ARBA" id="ARBA00023163"/>
    </source>
</evidence>
<dbReference type="FunFam" id="2.20.25.20:FF:000007">
    <property type="entry name" value="RBR-type E3 ubiquitin transferase"/>
    <property type="match status" value="1"/>
</dbReference>
<feature type="domain" description="RING-type" evidence="22">
    <location>
        <begin position="314"/>
        <end position="546"/>
    </location>
</feature>
<dbReference type="Gene3D" id="3.10.110.10">
    <property type="entry name" value="Ubiquitin Conjugating Enzyme"/>
    <property type="match status" value="1"/>
</dbReference>
<evidence type="ECO:0000256" key="5">
    <source>
        <dbReference type="ARBA" id="ARBA00012251"/>
    </source>
</evidence>
<dbReference type="Pfam" id="PF05773">
    <property type="entry name" value="RWD"/>
    <property type="match status" value="1"/>
</dbReference>
<sequence>MPHSTESRVTCLESVSTLTGRSLMRSLCESPPLLLCMCRDCAHTDVTRKSFSPFTSADAHGTTILHINKRPNKLPFQLLVFTCVTQGEELQNRSVELLHSGDYMSAEDREAQEDELLALANIYTDDEFQIAMHIQGGQIKACLELPQGFRIFVSGDDAKNSLKGEFEVCFLPPVLLTFELPADYPSASAPVFVLSCKWLTTMQLSSLCKKLDSLWEENKGFVVLFTWMQFLKEETLQHLNITSQYEVTVSSDGICSLRDKVQQKEEPDTSECGAMAKCVFLDERAMEEAQSMDRLIRNILDFDQTQQLKSFQRKSYTCNVCFSERLGTECTQFKVCQHVYCKDCLRGYFEIRIKEGLVHMLSCPEPTCDSIATPSQVKELVGDELFSRYDSLLLQSSLNSMADVVYCPRLNCQTPVVKEPGGTMGICSNCRYAFCDLCKMTYHGVTPCAQPEEKEDADDESNTVFLPHTPFSHKQSKFKKWEEAISNQCIEENCKKCPQCKVNIEKNGGCHMMWCANCSLTFCWNCTLPTFRKNVFSEEEICTCRL</sequence>
<dbReference type="AlphaFoldDB" id="A0AAV7PIN3"/>
<keyword evidence="15" id="KW-0539">Nucleus</keyword>
<feature type="domain" description="RING-type" evidence="20">
    <location>
        <begin position="318"/>
        <end position="364"/>
    </location>
</feature>
<dbReference type="GO" id="GO:0061630">
    <property type="term" value="F:ubiquitin protein ligase activity"/>
    <property type="evidence" value="ECO:0007669"/>
    <property type="project" value="UniProtKB-EC"/>
</dbReference>
<accession>A0AAV7PIN3</accession>
<evidence type="ECO:0000256" key="15">
    <source>
        <dbReference type="ARBA" id="ARBA00023242"/>
    </source>
</evidence>
<evidence type="ECO:0000313" key="24">
    <source>
        <dbReference type="Proteomes" id="UP001066276"/>
    </source>
</evidence>
<evidence type="ECO:0000256" key="3">
    <source>
        <dbReference type="ARBA" id="ARBA00004496"/>
    </source>
</evidence>
<evidence type="ECO:0000256" key="17">
    <source>
        <dbReference type="ARBA" id="ARBA00067098"/>
    </source>
</evidence>
<dbReference type="InterPro" id="IPR044066">
    <property type="entry name" value="TRIAD_supradom"/>
</dbReference>
<dbReference type="InterPro" id="IPR031127">
    <property type="entry name" value="E3_UB_ligase_RBR"/>
</dbReference>
<dbReference type="PROSITE" id="PS50908">
    <property type="entry name" value="RWD"/>
    <property type="match status" value="1"/>
</dbReference>
<dbReference type="InterPro" id="IPR017907">
    <property type="entry name" value="Znf_RING_CS"/>
</dbReference>
<evidence type="ECO:0000256" key="10">
    <source>
        <dbReference type="ARBA" id="ARBA00022771"/>
    </source>
</evidence>
<evidence type="ECO:0000256" key="13">
    <source>
        <dbReference type="ARBA" id="ARBA00023015"/>
    </source>
</evidence>
<dbReference type="InterPro" id="IPR001841">
    <property type="entry name" value="Znf_RING"/>
</dbReference>
<evidence type="ECO:0000256" key="1">
    <source>
        <dbReference type="ARBA" id="ARBA00001798"/>
    </source>
</evidence>
<dbReference type="FunFam" id="3.10.110.10:FF:000049">
    <property type="entry name" value="RBR-type E3 ubiquitin transferase"/>
    <property type="match status" value="1"/>
</dbReference>
<evidence type="ECO:0000256" key="7">
    <source>
        <dbReference type="ARBA" id="ARBA00022679"/>
    </source>
</evidence>
<evidence type="ECO:0000256" key="6">
    <source>
        <dbReference type="ARBA" id="ARBA00022490"/>
    </source>
</evidence>
<comment type="similarity">
    <text evidence="16">Belongs to the RBR family. RNF14 subfamily.</text>
</comment>
<dbReference type="CDD" id="cd23820">
    <property type="entry name" value="RWD_RNF14"/>
    <property type="match status" value="1"/>
</dbReference>
<dbReference type="SMART" id="SM00647">
    <property type="entry name" value="IBR"/>
    <property type="match status" value="2"/>
</dbReference>
<dbReference type="GO" id="GO:0005634">
    <property type="term" value="C:nucleus"/>
    <property type="evidence" value="ECO:0007669"/>
    <property type="project" value="UniProtKB-SubCell"/>
</dbReference>
<dbReference type="InterPro" id="IPR016135">
    <property type="entry name" value="UBQ-conjugating_enzyme/RWD"/>
</dbReference>
<keyword evidence="12" id="KW-0862">Zinc</keyword>
<dbReference type="GO" id="GO:0060828">
    <property type="term" value="P:regulation of canonical Wnt signaling pathway"/>
    <property type="evidence" value="ECO:0007669"/>
    <property type="project" value="UniProtKB-ARBA"/>
</dbReference>
<evidence type="ECO:0000313" key="23">
    <source>
        <dbReference type="EMBL" id="KAJ1127067.1"/>
    </source>
</evidence>
<dbReference type="FunFam" id="3.30.40.10:FF:000186">
    <property type="entry name" value="RBR-type E3 ubiquitin transferase"/>
    <property type="match status" value="1"/>
</dbReference>
<dbReference type="GO" id="GO:0008270">
    <property type="term" value="F:zinc ion binding"/>
    <property type="evidence" value="ECO:0007669"/>
    <property type="project" value="UniProtKB-KW"/>
</dbReference>
<feature type="domain" description="RWD" evidence="21">
    <location>
        <begin position="114"/>
        <end position="238"/>
    </location>
</feature>
<protein>
    <recommendedName>
        <fullName evidence="17">E3 ubiquitin-protein ligase RNF14</fullName>
        <ecNumber evidence="5">2.3.2.31</ecNumber>
    </recommendedName>
    <alternativeName>
        <fullName evidence="18">RING finger protein 14</fullName>
    </alternativeName>
</protein>
<keyword evidence="14" id="KW-0804">Transcription</keyword>
<keyword evidence="10 19" id="KW-0863">Zinc-finger</keyword>
<dbReference type="PROSITE" id="PS51873">
    <property type="entry name" value="TRIAD"/>
    <property type="match status" value="1"/>
</dbReference>
<dbReference type="Pfam" id="PF22191">
    <property type="entry name" value="IBR_1"/>
    <property type="match status" value="1"/>
</dbReference>
<name>A0AAV7PIN3_PLEWA</name>
<dbReference type="Pfam" id="PF01485">
    <property type="entry name" value="IBR"/>
    <property type="match status" value="1"/>
</dbReference>
<dbReference type="Proteomes" id="UP001066276">
    <property type="component" value="Chromosome 7"/>
</dbReference>
<dbReference type="PROSITE" id="PS50089">
    <property type="entry name" value="ZF_RING_2"/>
    <property type="match status" value="1"/>
</dbReference>
<evidence type="ECO:0000256" key="9">
    <source>
        <dbReference type="ARBA" id="ARBA00022737"/>
    </source>
</evidence>
<evidence type="ECO:0000256" key="16">
    <source>
        <dbReference type="ARBA" id="ARBA00044508"/>
    </source>
</evidence>
<dbReference type="InterPro" id="IPR031128">
    <property type="entry name" value="RNF14_RING-HC_Zfn"/>
</dbReference>
<organism evidence="23 24">
    <name type="scientific">Pleurodeles waltl</name>
    <name type="common">Iberian ribbed newt</name>
    <dbReference type="NCBI Taxonomy" id="8319"/>
    <lineage>
        <taxon>Eukaryota</taxon>
        <taxon>Metazoa</taxon>
        <taxon>Chordata</taxon>
        <taxon>Craniata</taxon>
        <taxon>Vertebrata</taxon>
        <taxon>Euteleostomi</taxon>
        <taxon>Amphibia</taxon>
        <taxon>Batrachia</taxon>
        <taxon>Caudata</taxon>
        <taxon>Salamandroidea</taxon>
        <taxon>Salamandridae</taxon>
        <taxon>Pleurodelinae</taxon>
        <taxon>Pleurodeles</taxon>
    </lineage>
</organism>
<dbReference type="GO" id="GO:0005737">
    <property type="term" value="C:cytoplasm"/>
    <property type="evidence" value="ECO:0007669"/>
    <property type="project" value="UniProtKB-SubCell"/>
</dbReference>
<keyword evidence="11" id="KW-0833">Ubl conjugation pathway</keyword>
<evidence type="ECO:0000256" key="4">
    <source>
        <dbReference type="ARBA" id="ARBA00004906"/>
    </source>
</evidence>
<dbReference type="CDD" id="cd20341">
    <property type="entry name" value="BRcat_RBR_RNF14"/>
    <property type="match status" value="1"/>
</dbReference>
<reference evidence="23" key="1">
    <citation type="journal article" date="2022" name="bioRxiv">
        <title>Sequencing and chromosome-scale assembly of the giantPleurodeles waltlgenome.</title>
        <authorList>
            <person name="Brown T."/>
            <person name="Elewa A."/>
            <person name="Iarovenko S."/>
            <person name="Subramanian E."/>
            <person name="Araus A.J."/>
            <person name="Petzold A."/>
            <person name="Susuki M."/>
            <person name="Suzuki K.-i.T."/>
            <person name="Hayashi T."/>
            <person name="Toyoda A."/>
            <person name="Oliveira C."/>
            <person name="Osipova E."/>
            <person name="Leigh N.D."/>
            <person name="Simon A."/>
            <person name="Yun M.H."/>
        </authorList>
    </citation>
    <scope>NUCLEOTIDE SEQUENCE</scope>
    <source>
        <strain evidence="23">20211129_DDA</strain>
        <tissue evidence="23">Liver</tissue>
    </source>
</reference>
<evidence type="ECO:0000256" key="19">
    <source>
        <dbReference type="PROSITE-ProRule" id="PRU00175"/>
    </source>
</evidence>
<dbReference type="GO" id="GO:0016567">
    <property type="term" value="P:protein ubiquitination"/>
    <property type="evidence" value="ECO:0007669"/>
    <property type="project" value="InterPro"/>
</dbReference>
<keyword evidence="13" id="KW-0805">Transcription regulation</keyword>
<dbReference type="Gene3D" id="3.30.40.10">
    <property type="entry name" value="Zinc/RING finger domain, C3HC4 (zinc finger)"/>
    <property type="match status" value="1"/>
</dbReference>
<keyword evidence="6" id="KW-0963">Cytoplasm</keyword>
<evidence type="ECO:0000259" key="22">
    <source>
        <dbReference type="PROSITE" id="PS51873"/>
    </source>
</evidence>
<dbReference type="SMART" id="SM00591">
    <property type="entry name" value="RWD"/>
    <property type="match status" value="1"/>
</dbReference>
<dbReference type="Gene3D" id="1.20.120.1750">
    <property type="match status" value="1"/>
</dbReference>
<keyword evidence="8" id="KW-0479">Metal-binding</keyword>
<keyword evidence="7" id="KW-0808">Transferase</keyword>
<dbReference type="EMBL" id="JANPWB010000011">
    <property type="protein sequence ID" value="KAJ1127067.1"/>
    <property type="molecule type" value="Genomic_DNA"/>
</dbReference>
<dbReference type="SUPFAM" id="SSF57850">
    <property type="entry name" value="RING/U-box"/>
    <property type="match status" value="3"/>
</dbReference>
<evidence type="ECO:0000256" key="18">
    <source>
        <dbReference type="ARBA" id="ARBA00075528"/>
    </source>
</evidence>
<dbReference type="Gene3D" id="2.20.25.20">
    <property type="match status" value="1"/>
</dbReference>
<dbReference type="CDD" id="cd16628">
    <property type="entry name" value="RING-HC_RBR_RNF14"/>
    <property type="match status" value="1"/>
</dbReference>
<evidence type="ECO:0000256" key="2">
    <source>
        <dbReference type="ARBA" id="ARBA00004123"/>
    </source>
</evidence>
<evidence type="ECO:0000256" key="8">
    <source>
        <dbReference type="ARBA" id="ARBA00022723"/>
    </source>
</evidence>